<evidence type="ECO:0000256" key="1">
    <source>
        <dbReference type="SAM" id="MobiDB-lite"/>
    </source>
</evidence>
<proteinExistence type="predicted"/>
<accession>A0A060CEU8</accession>
<feature type="transmembrane region" description="Helical" evidence="2">
    <location>
        <begin position="12"/>
        <end position="31"/>
    </location>
</feature>
<sequence length="129" mass="14445">MDQPPVEPDMKHLLITPLITPLISSLILVLASSLPLRTDISAETDIAIEAGFDHPPDTARPLAWWHWMNGHVSKEGIRADLEDIKRVGLAGVQLLDVSMDFSRWSPSAMDRKHGTNMSDTPSRKRRVWA</sequence>
<keyword evidence="2" id="KW-0812">Transmembrane</keyword>
<feature type="region of interest" description="Disordered" evidence="1">
    <location>
        <begin position="109"/>
        <end position="129"/>
    </location>
</feature>
<dbReference type="Pfam" id="PF17132">
    <property type="entry name" value="Glyco_hydro_106"/>
    <property type="match status" value="1"/>
</dbReference>
<feature type="non-terminal residue" evidence="3">
    <location>
        <position position="129"/>
    </location>
</feature>
<keyword evidence="2" id="KW-1133">Transmembrane helix</keyword>
<dbReference type="EMBL" id="KF126392">
    <property type="protein sequence ID" value="AIA93739.1"/>
    <property type="molecule type" value="Genomic_DNA"/>
</dbReference>
<evidence type="ECO:0000313" key="3">
    <source>
        <dbReference type="EMBL" id="AIA93739.1"/>
    </source>
</evidence>
<organism evidence="3">
    <name type="scientific">uncultured Dyadobacter sp</name>
    <dbReference type="NCBI Taxonomy" id="443075"/>
    <lineage>
        <taxon>Bacteria</taxon>
        <taxon>Pseudomonadati</taxon>
        <taxon>Bacteroidota</taxon>
        <taxon>Cytophagia</taxon>
        <taxon>Cytophagales</taxon>
        <taxon>Spirosomataceae</taxon>
        <taxon>Dyadobacter</taxon>
        <taxon>environmental samples</taxon>
    </lineage>
</organism>
<evidence type="ECO:0000256" key="2">
    <source>
        <dbReference type="SAM" id="Phobius"/>
    </source>
</evidence>
<name>A0A060CEU8_9BACT</name>
<dbReference type="AlphaFoldDB" id="A0A060CEU8"/>
<reference evidence="3" key="1">
    <citation type="journal article" date="2013" name="Environ. Microbiol.">
        <title>Seasonally variable intestinal metagenomes of the red palm weevil (Rhynchophorus ferrugineus).</title>
        <authorList>
            <person name="Jia S."/>
            <person name="Zhang X."/>
            <person name="Zhang G."/>
            <person name="Yin A."/>
            <person name="Zhang S."/>
            <person name="Li F."/>
            <person name="Wang L."/>
            <person name="Zhao D."/>
            <person name="Yun Q."/>
            <person name="Tala"/>
            <person name="Wang J."/>
            <person name="Sun G."/>
            <person name="Baabdullah M."/>
            <person name="Yu X."/>
            <person name="Hu S."/>
            <person name="Al-Mssallem I.S."/>
            <person name="Yu J."/>
        </authorList>
    </citation>
    <scope>NUCLEOTIDE SEQUENCE</scope>
</reference>
<keyword evidence="2" id="KW-0472">Membrane</keyword>
<protein>
    <submittedName>
        <fullName evidence="3">CAZy families GH106 protein</fullName>
    </submittedName>
</protein>